<evidence type="ECO:0000256" key="2">
    <source>
        <dbReference type="ARBA" id="ARBA00023125"/>
    </source>
</evidence>
<dbReference type="InterPro" id="IPR050090">
    <property type="entry name" value="Tyrosine_recombinase_XerCD"/>
</dbReference>
<dbReference type="GO" id="GO:0003677">
    <property type="term" value="F:DNA binding"/>
    <property type="evidence" value="ECO:0007669"/>
    <property type="project" value="UniProtKB-KW"/>
</dbReference>
<proteinExistence type="inferred from homology"/>
<dbReference type="PANTHER" id="PTHR30349:SF64">
    <property type="entry name" value="PROPHAGE INTEGRASE INTD-RELATED"/>
    <property type="match status" value="1"/>
</dbReference>
<dbReference type="PANTHER" id="PTHR30349">
    <property type="entry name" value="PHAGE INTEGRASE-RELATED"/>
    <property type="match status" value="1"/>
</dbReference>
<reference evidence="5" key="1">
    <citation type="journal article" date="2022" name="Int. J. Syst. Evol. Microbiol.">
        <title>Pseudomonas aegrilactucae sp. nov. and Pseudomonas morbosilactucae sp. nov., pathogens causing bacterial rot of lettuce in Japan.</title>
        <authorList>
            <person name="Sawada H."/>
            <person name="Fujikawa T."/>
            <person name="Satou M."/>
        </authorList>
    </citation>
    <scope>NUCLEOTIDE SEQUENCE</scope>
    <source>
        <strain evidence="5">0166_1</strain>
    </source>
</reference>
<keyword evidence="2" id="KW-0238">DNA-binding</keyword>
<dbReference type="KEGG" id="sbae:DSM104329_01734"/>
<evidence type="ECO:0000313" key="5">
    <source>
        <dbReference type="EMBL" id="UGS35347.1"/>
    </source>
</evidence>
<dbReference type="AlphaFoldDB" id="A0A9E6XWZ3"/>
<dbReference type="PROSITE" id="PS51898">
    <property type="entry name" value="TYR_RECOMBINASE"/>
    <property type="match status" value="1"/>
</dbReference>
<evidence type="ECO:0000256" key="1">
    <source>
        <dbReference type="ARBA" id="ARBA00008857"/>
    </source>
</evidence>
<dbReference type="Pfam" id="PF00589">
    <property type="entry name" value="Phage_integrase"/>
    <property type="match status" value="1"/>
</dbReference>
<dbReference type="InterPro" id="IPR013762">
    <property type="entry name" value="Integrase-like_cat_sf"/>
</dbReference>
<name>A0A9E6XWZ3_9ACTN</name>
<evidence type="ECO:0000313" key="6">
    <source>
        <dbReference type="Proteomes" id="UP001162834"/>
    </source>
</evidence>
<dbReference type="GO" id="GO:0006310">
    <property type="term" value="P:DNA recombination"/>
    <property type="evidence" value="ECO:0007669"/>
    <property type="project" value="UniProtKB-KW"/>
</dbReference>
<comment type="similarity">
    <text evidence="1">Belongs to the 'phage' integrase family.</text>
</comment>
<dbReference type="EMBL" id="CP087164">
    <property type="protein sequence ID" value="UGS35347.1"/>
    <property type="molecule type" value="Genomic_DNA"/>
</dbReference>
<keyword evidence="6" id="KW-1185">Reference proteome</keyword>
<evidence type="ECO:0000259" key="4">
    <source>
        <dbReference type="PROSITE" id="PS51898"/>
    </source>
</evidence>
<protein>
    <submittedName>
        <fullName evidence="5">Tyrosine recombinase XerD</fullName>
    </submittedName>
</protein>
<dbReference type="InterPro" id="IPR011010">
    <property type="entry name" value="DNA_brk_join_enz"/>
</dbReference>
<dbReference type="SUPFAM" id="SSF56349">
    <property type="entry name" value="DNA breaking-rejoining enzymes"/>
    <property type="match status" value="1"/>
</dbReference>
<dbReference type="Gene3D" id="1.10.443.10">
    <property type="entry name" value="Intergrase catalytic core"/>
    <property type="match status" value="1"/>
</dbReference>
<dbReference type="GO" id="GO:0015074">
    <property type="term" value="P:DNA integration"/>
    <property type="evidence" value="ECO:0007669"/>
    <property type="project" value="InterPro"/>
</dbReference>
<gene>
    <name evidence="5" type="primary">xerD_1</name>
    <name evidence="5" type="ORF">DSM104329_01734</name>
</gene>
<dbReference type="RefSeq" id="WP_259315035.1">
    <property type="nucleotide sequence ID" value="NZ_CP087164.1"/>
</dbReference>
<dbReference type="Proteomes" id="UP001162834">
    <property type="component" value="Chromosome"/>
</dbReference>
<accession>A0A9E6XWZ3</accession>
<feature type="domain" description="Tyr recombinase" evidence="4">
    <location>
        <begin position="71"/>
        <end position="260"/>
    </location>
</feature>
<dbReference type="Gene3D" id="1.10.150.130">
    <property type="match status" value="1"/>
</dbReference>
<sequence>MVPLDHIRLTKLDTATIKSWLASLVEQERYATKTINNSLTVLTVCLNHAVRDGLVPANPARAVQRLPDDHMERDYLRLEEIPIYLDSCSELYRPLAELLIATGMRIGEAVALVWEDVDFANNAIRVMRSRKASGVGSTKSDRSRAVDFGPRLAGVLRELRPPRCAPRDPIFVGPGRWPSTSPAEHFDRSTVSRQWHKHALKDAGLRDMPLRSLRHTAAAAWLTTGQPLVYVQRQLGHASITTTERFYGHLETTLLRGAAAATESVIWGSA</sequence>
<organism evidence="5 6">
    <name type="scientific">Capillimicrobium parvum</name>
    <dbReference type="NCBI Taxonomy" id="2884022"/>
    <lineage>
        <taxon>Bacteria</taxon>
        <taxon>Bacillati</taxon>
        <taxon>Actinomycetota</taxon>
        <taxon>Thermoleophilia</taxon>
        <taxon>Solirubrobacterales</taxon>
        <taxon>Capillimicrobiaceae</taxon>
        <taxon>Capillimicrobium</taxon>
    </lineage>
</organism>
<dbReference type="InterPro" id="IPR002104">
    <property type="entry name" value="Integrase_catalytic"/>
</dbReference>
<dbReference type="InterPro" id="IPR010998">
    <property type="entry name" value="Integrase_recombinase_N"/>
</dbReference>
<keyword evidence="3" id="KW-0233">DNA recombination</keyword>
<dbReference type="CDD" id="cd01189">
    <property type="entry name" value="INT_ICEBs1_C_like"/>
    <property type="match status" value="1"/>
</dbReference>
<evidence type="ECO:0000256" key="3">
    <source>
        <dbReference type="ARBA" id="ARBA00023172"/>
    </source>
</evidence>